<keyword evidence="7" id="KW-0227">DNA damage</keyword>
<evidence type="ECO:0000256" key="7">
    <source>
        <dbReference type="ARBA" id="ARBA00022763"/>
    </source>
</evidence>
<keyword evidence="5" id="KW-0479">Metal-binding</keyword>
<evidence type="ECO:0000256" key="8">
    <source>
        <dbReference type="ARBA" id="ARBA00022801"/>
    </source>
</evidence>
<dbReference type="GO" id="GO:0048476">
    <property type="term" value="C:Holliday junction resolvase complex"/>
    <property type="evidence" value="ECO:0007669"/>
    <property type="project" value="InterPro"/>
</dbReference>
<evidence type="ECO:0000256" key="9">
    <source>
        <dbReference type="ARBA" id="ARBA00022842"/>
    </source>
</evidence>
<dbReference type="EMBL" id="GDIP01204091">
    <property type="protein sequence ID" value="JAJ19311.1"/>
    <property type="molecule type" value="Transcribed_RNA"/>
</dbReference>
<dbReference type="PANTHER" id="PTHR21077">
    <property type="entry name" value="EME1 PROTEIN"/>
    <property type="match status" value="1"/>
</dbReference>
<evidence type="ECO:0000256" key="4">
    <source>
        <dbReference type="ARBA" id="ARBA00022722"/>
    </source>
</evidence>
<protein>
    <submittedName>
        <fullName evidence="16">Crossover junction endonuclease EME1</fullName>
    </submittedName>
    <submittedName>
        <fullName evidence="17">Methyl methanesulfonate sensitivity 4</fullName>
    </submittedName>
</protein>
<accession>A0A0P5AHF2</accession>
<evidence type="ECO:0000259" key="15">
    <source>
        <dbReference type="SMART" id="SM00891"/>
    </source>
</evidence>
<dbReference type="GO" id="GO:0003677">
    <property type="term" value="F:DNA binding"/>
    <property type="evidence" value="ECO:0007669"/>
    <property type="project" value="InterPro"/>
</dbReference>
<dbReference type="GO" id="GO:0031297">
    <property type="term" value="P:replication fork processing"/>
    <property type="evidence" value="ECO:0007669"/>
    <property type="project" value="TreeGrafter"/>
</dbReference>
<evidence type="ECO:0000256" key="3">
    <source>
        <dbReference type="ARBA" id="ARBA00005313"/>
    </source>
</evidence>
<keyword evidence="13" id="KW-0469">Meiosis</keyword>
<reference evidence="16" key="2">
    <citation type="submission" date="2015-10" db="EMBL/GenBank/DDBJ databases">
        <authorList>
            <person name="Gilbert D.G."/>
        </authorList>
    </citation>
    <scope>NUCLEOTIDE SEQUENCE</scope>
</reference>
<dbReference type="GO" id="GO:0000712">
    <property type="term" value="P:resolution of meiotic recombination intermediates"/>
    <property type="evidence" value="ECO:0007669"/>
    <property type="project" value="TreeGrafter"/>
</dbReference>
<keyword evidence="11" id="KW-0234">DNA repair</keyword>
<dbReference type="InterPro" id="IPR033310">
    <property type="entry name" value="Mms4/EME1/EME2"/>
</dbReference>
<comment type="similarity">
    <text evidence="3">Belongs to the EME1/MMS4 family.</text>
</comment>
<dbReference type="GO" id="GO:0046872">
    <property type="term" value="F:metal ion binding"/>
    <property type="evidence" value="ECO:0007669"/>
    <property type="project" value="UniProtKB-KW"/>
</dbReference>
<evidence type="ECO:0000256" key="2">
    <source>
        <dbReference type="ARBA" id="ARBA00004123"/>
    </source>
</evidence>
<comment type="cofactor">
    <cofactor evidence="1">
        <name>Mg(2+)</name>
        <dbReference type="ChEBI" id="CHEBI:18420"/>
    </cofactor>
</comment>
<dbReference type="AlphaFoldDB" id="A0A0P5AHF2"/>
<keyword evidence="8" id="KW-0378">Hydrolase</keyword>
<keyword evidence="10" id="KW-0233">DNA recombination</keyword>
<dbReference type="EMBL" id="LRGB01001361">
    <property type="protein sequence ID" value="KZS12457.1"/>
    <property type="molecule type" value="Genomic_DNA"/>
</dbReference>
<dbReference type="GO" id="GO:0005634">
    <property type="term" value="C:nucleus"/>
    <property type="evidence" value="ECO:0007669"/>
    <property type="project" value="UniProtKB-SubCell"/>
</dbReference>
<proteinExistence type="inferred from homology"/>
<evidence type="ECO:0000256" key="5">
    <source>
        <dbReference type="ARBA" id="ARBA00022723"/>
    </source>
</evidence>
<gene>
    <name evidence="17" type="ORF">APZ42_022575</name>
</gene>
<dbReference type="GO" id="GO:0031573">
    <property type="term" value="P:mitotic intra-S DNA damage checkpoint signaling"/>
    <property type="evidence" value="ECO:0007669"/>
    <property type="project" value="TreeGrafter"/>
</dbReference>
<keyword evidence="4" id="KW-0540">Nuclease</keyword>
<dbReference type="PANTHER" id="PTHR21077:SF5">
    <property type="entry name" value="CROSSOVER JUNCTION ENDONUCLEASE MMS4"/>
    <property type="match status" value="1"/>
</dbReference>
<reference evidence="16" key="1">
    <citation type="submission" date="2015-10" db="EMBL/GenBank/DDBJ databases">
        <title>Daphnia magna gene sets from two clonal populations assembled and annotated with EvidentialGene.</title>
        <authorList>
            <person name="Gilbert D."/>
            <person name="Podicheti R."/>
            <person name="Orsini L."/>
            <person name="Colbourne J."/>
            <person name="Pfrender M."/>
        </authorList>
    </citation>
    <scope>NUCLEOTIDE SEQUENCE</scope>
</reference>
<keyword evidence="9" id="KW-0460">Magnesium</keyword>
<dbReference type="STRING" id="35525.A0A0P5AHF2"/>
<dbReference type="GO" id="GO:0008821">
    <property type="term" value="F:crossover junction DNA endonuclease activity"/>
    <property type="evidence" value="ECO:0007669"/>
    <property type="project" value="TreeGrafter"/>
</dbReference>
<dbReference type="FunFam" id="1.10.150.670:FF:000002">
    <property type="entry name" value="Crossover junction endonuclease EME1"/>
    <property type="match status" value="1"/>
</dbReference>
<dbReference type="Gene3D" id="3.40.50.10130">
    <property type="match status" value="1"/>
</dbReference>
<feature type="region of interest" description="Disordered" evidence="14">
    <location>
        <begin position="1"/>
        <end position="36"/>
    </location>
</feature>
<sequence length="460" mass="51313">MASEIVVLTSDSEDDVEFCGESPGKTPSHTIHQPSDSDEEFMNLDLDSPVRQKQSENFDFMNLGTIPEKSSGRILASDLMQTHESRPYSKTENLGLPNLCSLPSEAASCNNQPGKKLTKTKQAKAYDKACKAAEAANKKSNRASDCLKNVTTLIDSRLLDAIPNSGNILTQLQHSEMKHSIIVSPIPNSVCWKREKINYHAAEDAVICSTSTTVLEDDGLIVLMAEQFFTLAQSSICDYVAKVLKSLNKQTLTLVVYGLTTYWKEQSRKDKRRFRDRVSTSTETSKKIGYPLDDDIGFTPADLEILKVKLVLQTECSLWPVETAEELGTVITRITKAVAERPFKDERLERTFDFYAADVSGNVKVSKDGHGLERLWQQQLMQFPLVALETSQAIASRYPSPQALIQAYKTCKNDKEASLLLQDIPIRRHAGPLSTSRKVGPELSKKIYKFFFGKDGFAIL</sequence>
<evidence type="ECO:0000256" key="10">
    <source>
        <dbReference type="ARBA" id="ARBA00023172"/>
    </source>
</evidence>
<keyword evidence="6 16" id="KW-0255">Endonuclease</keyword>
<keyword evidence="12" id="KW-0539">Nucleus</keyword>
<keyword evidence="18" id="KW-1185">Reference proteome</keyword>
<evidence type="ECO:0000313" key="17">
    <source>
        <dbReference type="EMBL" id="KZS12457.1"/>
    </source>
</evidence>
<evidence type="ECO:0000313" key="16">
    <source>
        <dbReference type="EMBL" id="JAJ19311.1"/>
    </source>
</evidence>
<dbReference type="Gene3D" id="1.10.150.670">
    <property type="entry name" value="Crossover junction endonuclease EME1, DNA-binding domain"/>
    <property type="match status" value="1"/>
</dbReference>
<feature type="domain" description="ERCC4" evidence="15">
    <location>
        <begin position="220"/>
        <end position="409"/>
    </location>
</feature>
<comment type="subcellular location">
    <subcellularLocation>
        <location evidence="2">Nucleus</location>
    </subcellularLocation>
</comment>
<dbReference type="SMART" id="SM00891">
    <property type="entry name" value="ERCC4"/>
    <property type="match status" value="1"/>
</dbReference>
<evidence type="ECO:0000313" key="18">
    <source>
        <dbReference type="Proteomes" id="UP000076858"/>
    </source>
</evidence>
<evidence type="ECO:0000256" key="6">
    <source>
        <dbReference type="ARBA" id="ARBA00022759"/>
    </source>
</evidence>
<evidence type="ECO:0000256" key="11">
    <source>
        <dbReference type="ARBA" id="ARBA00023204"/>
    </source>
</evidence>
<dbReference type="InterPro" id="IPR006166">
    <property type="entry name" value="ERCC4_domain"/>
</dbReference>
<dbReference type="GO" id="GO:0006302">
    <property type="term" value="P:double-strand break repair"/>
    <property type="evidence" value="ECO:0007669"/>
    <property type="project" value="TreeGrafter"/>
</dbReference>
<name>A0A0P5AHF2_9CRUS</name>
<dbReference type="Proteomes" id="UP000076858">
    <property type="component" value="Unassembled WGS sequence"/>
</dbReference>
<evidence type="ECO:0000256" key="14">
    <source>
        <dbReference type="SAM" id="MobiDB-lite"/>
    </source>
</evidence>
<evidence type="ECO:0000256" key="1">
    <source>
        <dbReference type="ARBA" id="ARBA00001946"/>
    </source>
</evidence>
<dbReference type="InterPro" id="IPR042530">
    <property type="entry name" value="EME1/EME2_C"/>
</dbReference>
<dbReference type="Pfam" id="PF21292">
    <property type="entry name" value="EME1-MUS81_C"/>
    <property type="match status" value="1"/>
</dbReference>
<dbReference type="OrthoDB" id="343092at2759"/>
<evidence type="ECO:0000256" key="12">
    <source>
        <dbReference type="ARBA" id="ARBA00023242"/>
    </source>
</evidence>
<feature type="compositionally biased region" description="Polar residues" evidence="14">
    <location>
        <begin position="25"/>
        <end position="34"/>
    </location>
</feature>
<evidence type="ECO:0000256" key="13">
    <source>
        <dbReference type="ARBA" id="ARBA00023254"/>
    </source>
</evidence>
<reference evidence="17 18" key="3">
    <citation type="submission" date="2016-03" db="EMBL/GenBank/DDBJ databases">
        <title>EvidentialGene: Evidence-directed Construction of Genes on Genomes.</title>
        <authorList>
            <person name="Gilbert D.G."/>
            <person name="Choi J.-H."/>
            <person name="Mockaitis K."/>
            <person name="Colbourne J."/>
            <person name="Pfrender M."/>
        </authorList>
    </citation>
    <scope>NUCLEOTIDE SEQUENCE [LARGE SCALE GENOMIC DNA]</scope>
    <source>
        <strain evidence="17 18">Xinb3</strain>
        <tissue evidence="17">Complete organism</tissue>
    </source>
</reference>
<organism evidence="16">
    <name type="scientific">Daphnia magna</name>
    <dbReference type="NCBI Taxonomy" id="35525"/>
    <lineage>
        <taxon>Eukaryota</taxon>
        <taxon>Metazoa</taxon>
        <taxon>Ecdysozoa</taxon>
        <taxon>Arthropoda</taxon>
        <taxon>Crustacea</taxon>
        <taxon>Branchiopoda</taxon>
        <taxon>Diplostraca</taxon>
        <taxon>Cladocera</taxon>
        <taxon>Anomopoda</taxon>
        <taxon>Daphniidae</taxon>
        <taxon>Daphnia</taxon>
    </lineage>
</organism>